<dbReference type="CDD" id="cd09917">
    <property type="entry name" value="F-box_SF"/>
    <property type="match status" value="1"/>
</dbReference>
<dbReference type="SUPFAM" id="SSF81383">
    <property type="entry name" value="F-box domain"/>
    <property type="match status" value="1"/>
</dbReference>
<protein>
    <recommendedName>
        <fullName evidence="1">F-box domain-containing protein</fullName>
    </recommendedName>
</protein>
<evidence type="ECO:0000313" key="2">
    <source>
        <dbReference type="EMBL" id="EJD34674.1"/>
    </source>
</evidence>
<organism evidence="2 3">
    <name type="scientific">Auricularia subglabra (strain TFB-10046 / SS5)</name>
    <name type="common">White-rot fungus</name>
    <name type="synonym">Auricularia delicata (strain TFB10046)</name>
    <dbReference type="NCBI Taxonomy" id="717982"/>
    <lineage>
        <taxon>Eukaryota</taxon>
        <taxon>Fungi</taxon>
        <taxon>Dikarya</taxon>
        <taxon>Basidiomycota</taxon>
        <taxon>Agaricomycotina</taxon>
        <taxon>Agaricomycetes</taxon>
        <taxon>Auriculariales</taxon>
        <taxon>Auriculariaceae</taxon>
        <taxon>Auricularia</taxon>
    </lineage>
</organism>
<dbReference type="InParanoid" id="J0WRP5"/>
<dbReference type="Gene3D" id="1.20.1280.50">
    <property type="match status" value="1"/>
</dbReference>
<reference evidence="3" key="1">
    <citation type="journal article" date="2012" name="Science">
        <title>The Paleozoic origin of enzymatic lignin decomposition reconstructed from 31 fungal genomes.</title>
        <authorList>
            <person name="Floudas D."/>
            <person name="Binder M."/>
            <person name="Riley R."/>
            <person name="Barry K."/>
            <person name="Blanchette R.A."/>
            <person name="Henrissat B."/>
            <person name="Martinez A.T."/>
            <person name="Otillar R."/>
            <person name="Spatafora J.W."/>
            <person name="Yadav J.S."/>
            <person name="Aerts A."/>
            <person name="Benoit I."/>
            <person name="Boyd A."/>
            <person name="Carlson A."/>
            <person name="Copeland A."/>
            <person name="Coutinho P.M."/>
            <person name="de Vries R.P."/>
            <person name="Ferreira P."/>
            <person name="Findley K."/>
            <person name="Foster B."/>
            <person name="Gaskell J."/>
            <person name="Glotzer D."/>
            <person name="Gorecki P."/>
            <person name="Heitman J."/>
            <person name="Hesse C."/>
            <person name="Hori C."/>
            <person name="Igarashi K."/>
            <person name="Jurgens J.A."/>
            <person name="Kallen N."/>
            <person name="Kersten P."/>
            <person name="Kohler A."/>
            <person name="Kuees U."/>
            <person name="Kumar T.K.A."/>
            <person name="Kuo A."/>
            <person name="LaButti K."/>
            <person name="Larrondo L.F."/>
            <person name="Lindquist E."/>
            <person name="Ling A."/>
            <person name="Lombard V."/>
            <person name="Lucas S."/>
            <person name="Lundell T."/>
            <person name="Martin R."/>
            <person name="McLaughlin D.J."/>
            <person name="Morgenstern I."/>
            <person name="Morin E."/>
            <person name="Murat C."/>
            <person name="Nagy L.G."/>
            <person name="Nolan M."/>
            <person name="Ohm R.A."/>
            <person name="Patyshakuliyeva A."/>
            <person name="Rokas A."/>
            <person name="Ruiz-Duenas F.J."/>
            <person name="Sabat G."/>
            <person name="Salamov A."/>
            <person name="Samejima M."/>
            <person name="Schmutz J."/>
            <person name="Slot J.C."/>
            <person name="St John F."/>
            <person name="Stenlid J."/>
            <person name="Sun H."/>
            <person name="Sun S."/>
            <person name="Syed K."/>
            <person name="Tsang A."/>
            <person name="Wiebenga A."/>
            <person name="Young D."/>
            <person name="Pisabarro A."/>
            <person name="Eastwood D.C."/>
            <person name="Martin F."/>
            <person name="Cullen D."/>
            <person name="Grigoriev I.V."/>
            <person name="Hibbett D.S."/>
        </authorList>
    </citation>
    <scope>NUCLEOTIDE SEQUENCE [LARGE SCALE GENOMIC DNA]</scope>
    <source>
        <strain evidence="3">TFB10046</strain>
    </source>
</reference>
<dbReference type="SMART" id="SM00256">
    <property type="entry name" value="FBOX"/>
    <property type="match status" value="1"/>
</dbReference>
<keyword evidence="3" id="KW-1185">Reference proteome</keyword>
<sequence>MSSPTRGSKDLTADMPPEVLAHVFGWLHFLDRVRVACVSRYWRSTALQFPALWADIRLLDGRRKQSLVHLTHLALSRSGRHPVDLECGTEFTAHILREHLDHIRTLLWVGLNMDCLTSPAPMLEVFRCATSIPFPPNFLGGQVGVLRTLELRILDLPPACPALASVTSLRTETENVDLAPMVNRLWKLCPLLETLHLRDLPAVGVSDTDPPPVSLARLRLRTSSPDCNVCQFVDMCMSPSLKEVRIELQMQATLSLSSYMRSALELSIEQGDPRREGFVKSSTALLPNGCTMQLFFTDSDEGHRSDLSVEKVLEEGSTFPGLHTLTMPLLIFHLFIRKRPHFPALEHLRIIVQQEPSGANRFDWTRIYCLAFLRHYAVATVTIDVRYLTPVEDKLSDARTLVTHILQHAKSASSDAMPDSRYVVRGFPPEVARALNDRCCEPGHRITFESAEQ</sequence>
<dbReference type="InterPro" id="IPR036047">
    <property type="entry name" value="F-box-like_dom_sf"/>
</dbReference>
<dbReference type="OrthoDB" id="2884925at2759"/>
<dbReference type="Pfam" id="PF12937">
    <property type="entry name" value="F-box-like"/>
    <property type="match status" value="1"/>
</dbReference>
<dbReference type="KEGG" id="adl:AURDEDRAFT_188955"/>
<dbReference type="AlphaFoldDB" id="J0WRP5"/>
<proteinExistence type="predicted"/>
<dbReference type="EMBL" id="JH687928">
    <property type="protein sequence ID" value="EJD34674.1"/>
    <property type="molecule type" value="Genomic_DNA"/>
</dbReference>
<gene>
    <name evidence="2" type="ORF">AURDEDRAFT_188955</name>
</gene>
<feature type="domain" description="F-box" evidence="1">
    <location>
        <begin position="9"/>
        <end position="56"/>
    </location>
</feature>
<evidence type="ECO:0000313" key="3">
    <source>
        <dbReference type="Proteomes" id="UP000006514"/>
    </source>
</evidence>
<dbReference type="Proteomes" id="UP000006514">
    <property type="component" value="Unassembled WGS sequence"/>
</dbReference>
<name>J0WRP5_AURST</name>
<dbReference type="InterPro" id="IPR001810">
    <property type="entry name" value="F-box_dom"/>
</dbReference>
<evidence type="ECO:0000259" key="1">
    <source>
        <dbReference type="PROSITE" id="PS50181"/>
    </source>
</evidence>
<dbReference type="PROSITE" id="PS50181">
    <property type="entry name" value="FBOX"/>
    <property type="match status" value="1"/>
</dbReference>
<accession>J0WRP5</accession>